<dbReference type="GO" id="GO:0009103">
    <property type="term" value="P:lipopolysaccharide biosynthetic process"/>
    <property type="evidence" value="ECO:0007669"/>
    <property type="project" value="TreeGrafter"/>
</dbReference>
<evidence type="ECO:0000256" key="2">
    <source>
        <dbReference type="ARBA" id="ARBA00022679"/>
    </source>
</evidence>
<keyword evidence="3 8" id="KW-0812">Transmembrane</keyword>
<evidence type="ECO:0000256" key="1">
    <source>
        <dbReference type="ARBA" id="ARBA00022475"/>
    </source>
</evidence>
<organism evidence="9">
    <name type="scientific">uncultured Rubrobacteraceae bacterium</name>
    <dbReference type="NCBI Taxonomy" id="349277"/>
    <lineage>
        <taxon>Bacteria</taxon>
        <taxon>Bacillati</taxon>
        <taxon>Actinomycetota</taxon>
        <taxon>Rubrobacteria</taxon>
        <taxon>Rubrobacterales</taxon>
        <taxon>Rubrobacteraceae</taxon>
        <taxon>environmental samples</taxon>
    </lineage>
</organism>
<dbReference type="Gene3D" id="3.40.50.1110">
    <property type="entry name" value="SGNH hydrolase"/>
    <property type="match status" value="1"/>
</dbReference>
<feature type="transmembrane region" description="Helical" evidence="8">
    <location>
        <begin position="31"/>
        <end position="51"/>
    </location>
</feature>
<keyword evidence="6 9" id="KW-0012">Acyltransferase</keyword>
<dbReference type="PANTHER" id="PTHR23028">
    <property type="entry name" value="ACETYLTRANSFERASE"/>
    <property type="match status" value="1"/>
</dbReference>
<sequence>MRPALLDVVGLATLGGLVVFCLRLDEFQPLLYKGGFVAVGLTTAVLVAVIAHPRSRVGSLLLGWRPLRWIGERSYGIYLWHWPVFMVTRPGLDVPLDGATLLALRLAVTLLLAHLSYRYVEQPVRHGALGQAWRAFRETDRPLRRGPGLRWAAAATPVAALCVVIGVAVARAEAPEPPAYLAMQEIHTATDPAPDTSADDPAGEDAPQNAPPPEDKNRQEAAAEPAPKRDPAEGGKRSGKQDRTDAKNAREAGAVEKARKEPAVAPASAGPVSAIGDSVMVGAAGPLQREVEEISTLDAEVGMQVSYAVDVLRSRRDSGQLGETVVVHLGNNGVFTRKQFEEMMRVLADVDRVVFVNVRVPRPWETPNNEVITSGVSRHPNAELIDWYSAGVGRPELFVSDGVHLQPPGQRLYAAMISERAGSD</sequence>
<keyword evidence="2 9" id="KW-0808">Transferase</keyword>
<dbReference type="GO" id="GO:0016020">
    <property type="term" value="C:membrane"/>
    <property type="evidence" value="ECO:0007669"/>
    <property type="project" value="TreeGrafter"/>
</dbReference>
<protein>
    <submittedName>
        <fullName evidence="9">Acyltransferase family protein</fullName>
    </submittedName>
</protein>
<evidence type="ECO:0000256" key="3">
    <source>
        <dbReference type="ARBA" id="ARBA00022692"/>
    </source>
</evidence>
<dbReference type="AlphaFoldDB" id="A0A6J4P3H1"/>
<evidence type="ECO:0000256" key="6">
    <source>
        <dbReference type="ARBA" id="ARBA00023315"/>
    </source>
</evidence>
<accession>A0A6J4P3H1</accession>
<dbReference type="InterPro" id="IPR050879">
    <property type="entry name" value="Acyltransferase_3"/>
</dbReference>
<evidence type="ECO:0000256" key="4">
    <source>
        <dbReference type="ARBA" id="ARBA00022989"/>
    </source>
</evidence>
<dbReference type="EMBL" id="CADCUV010000054">
    <property type="protein sequence ID" value="CAA9401664.1"/>
    <property type="molecule type" value="Genomic_DNA"/>
</dbReference>
<feature type="compositionally biased region" description="Basic and acidic residues" evidence="7">
    <location>
        <begin position="213"/>
        <end position="262"/>
    </location>
</feature>
<dbReference type="GO" id="GO:0016746">
    <property type="term" value="F:acyltransferase activity"/>
    <property type="evidence" value="ECO:0007669"/>
    <property type="project" value="UniProtKB-KW"/>
</dbReference>
<keyword evidence="4 8" id="KW-1133">Transmembrane helix</keyword>
<name>A0A6J4P3H1_9ACTN</name>
<dbReference type="InterPro" id="IPR036514">
    <property type="entry name" value="SGNH_hydro_sf"/>
</dbReference>
<reference evidence="9" key="1">
    <citation type="submission" date="2020-02" db="EMBL/GenBank/DDBJ databases">
        <authorList>
            <person name="Meier V. D."/>
        </authorList>
    </citation>
    <scope>NUCLEOTIDE SEQUENCE</scope>
    <source>
        <strain evidence="9">AVDCRST_MAG22</strain>
    </source>
</reference>
<evidence type="ECO:0000256" key="8">
    <source>
        <dbReference type="SAM" id="Phobius"/>
    </source>
</evidence>
<gene>
    <name evidence="9" type="ORF">AVDCRST_MAG22-1134</name>
</gene>
<evidence type="ECO:0000313" key="9">
    <source>
        <dbReference type="EMBL" id="CAA9401664.1"/>
    </source>
</evidence>
<keyword evidence="1" id="KW-1003">Cell membrane</keyword>
<keyword evidence="5 8" id="KW-0472">Membrane</keyword>
<feature type="region of interest" description="Disordered" evidence="7">
    <location>
        <begin position="190"/>
        <end position="269"/>
    </location>
</feature>
<proteinExistence type="predicted"/>
<evidence type="ECO:0000256" key="7">
    <source>
        <dbReference type="SAM" id="MobiDB-lite"/>
    </source>
</evidence>
<evidence type="ECO:0000256" key="5">
    <source>
        <dbReference type="ARBA" id="ARBA00023136"/>
    </source>
</evidence>
<dbReference type="SUPFAM" id="SSF52266">
    <property type="entry name" value="SGNH hydrolase"/>
    <property type="match status" value="1"/>
</dbReference>
<dbReference type="PANTHER" id="PTHR23028:SF53">
    <property type="entry name" value="ACYL_TRANSF_3 DOMAIN-CONTAINING PROTEIN"/>
    <property type="match status" value="1"/>
</dbReference>